<accession>A0A4Q0MDZ9</accession>
<evidence type="ECO:0000259" key="10">
    <source>
        <dbReference type="PROSITE" id="PS50109"/>
    </source>
</evidence>
<feature type="domain" description="Histidine kinase" evidence="10">
    <location>
        <begin position="439"/>
        <end position="655"/>
    </location>
</feature>
<dbReference type="Gene3D" id="1.10.287.130">
    <property type="match status" value="1"/>
</dbReference>
<feature type="repeat" description="TPR" evidence="7">
    <location>
        <begin position="157"/>
        <end position="190"/>
    </location>
</feature>
<reference evidence="11 12" key="1">
    <citation type="submission" date="2018-12" db="EMBL/GenBank/DDBJ databases">
        <title>The Draft Genome Sequence of the Soil Bacterium Pedobacter tournemirensis R1.</title>
        <authorList>
            <person name="He J."/>
        </authorList>
    </citation>
    <scope>NUCLEOTIDE SEQUENCE [LARGE SCALE GENOMIC DNA]</scope>
    <source>
        <strain evidence="11 12">R1</strain>
    </source>
</reference>
<dbReference type="AlphaFoldDB" id="A0A4Q0MDZ9"/>
<dbReference type="GO" id="GO:0000155">
    <property type="term" value="F:phosphorelay sensor kinase activity"/>
    <property type="evidence" value="ECO:0007669"/>
    <property type="project" value="InterPro"/>
</dbReference>
<dbReference type="InterPro" id="IPR036097">
    <property type="entry name" value="HisK_dim/P_sf"/>
</dbReference>
<dbReference type="InterPro" id="IPR011990">
    <property type="entry name" value="TPR-like_helical_dom_sf"/>
</dbReference>
<dbReference type="Pfam" id="PF13424">
    <property type="entry name" value="TPR_12"/>
    <property type="match status" value="1"/>
</dbReference>
<dbReference type="SUPFAM" id="SSF47384">
    <property type="entry name" value="Homodimeric domain of signal transducing histidine kinase"/>
    <property type="match status" value="1"/>
</dbReference>
<evidence type="ECO:0000256" key="1">
    <source>
        <dbReference type="ARBA" id="ARBA00000085"/>
    </source>
</evidence>
<evidence type="ECO:0000256" key="6">
    <source>
        <dbReference type="ARBA" id="ARBA00023012"/>
    </source>
</evidence>
<dbReference type="Pfam" id="PF13181">
    <property type="entry name" value="TPR_8"/>
    <property type="match status" value="1"/>
</dbReference>
<sequence>MLFYRLILFFTLLTQTLLSYCWRNDQHPERSAKKNLTVSECEALVKQYRYNKPDSALYYAEKAIALAEREKDSVGLATMLNQLGMIGDNFGKFEESRQNYLRAAAIYRALRSKKGEATETVRLGVVELRKGNYDEAIGYFLKAMELSEQISDRAGIMEANITLGEVYIARKQYDTALRYLKSAEKLDKTLPFSSLSLNLCSNFGIVYREKGDFKLAKAYIQKGINLSNKPQLWGLHITLINNLASVYAKAGFREKSISLQKTALEKSREIQNYIRELQTLITLADTYGNDNIDYCLFYLKQALALAEEKGAIKQKIDILQRLGDVYKYLKNYKEALKMKEQEHALADSFFYRDMSKQIANLQSEYELNKSKARVQELKYENNRQALERKIILFITAGIAILLLVVAFHYFRTKELNRLLNRANAELKDSNTVKDKLFSILAHDLRQPIASVINFLYIIDDDSLTPDEKHDVINKLIVNSNASLDTLNQLLKWGEMQIKGVVINPIVFCPKEIIERNVNLLSAAADSKSIHIDNSVTDTIRIYCDADHFDFTIRNLLSNAIKFTPNGGRVFITAERKSETTVKFSVKDTGVGISNDRLDSIFKINNISTQGTNNEKGTSLGLAMCKEFIEANNGTIEVVSEKNRGSEFILYIKASSEG</sequence>
<protein>
    <recommendedName>
        <fullName evidence="2">histidine kinase</fullName>
        <ecNumber evidence="2">2.7.13.3</ecNumber>
    </recommendedName>
</protein>
<evidence type="ECO:0000256" key="8">
    <source>
        <dbReference type="SAM" id="Coils"/>
    </source>
</evidence>
<dbReference type="SUPFAM" id="SSF48452">
    <property type="entry name" value="TPR-like"/>
    <property type="match status" value="2"/>
</dbReference>
<dbReference type="EC" id="2.7.13.3" evidence="2"/>
<keyword evidence="3" id="KW-0597">Phosphoprotein</keyword>
<dbReference type="SUPFAM" id="SSF55874">
    <property type="entry name" value="ATPase domain of HSP90 chaperone/DNA topoisomerase II/histidine kinase"/>
    <property type="match status" value="1"/>
</dbReference>
<comment type="catalytic activity">
    <reaction evidence="1">
        <text>ATP + protein L-histidine = ADP + protein N-phospho-L-histidine.</text>
        <dbReference type="EC" id="2.7.13.3"/>
    </reaction>
</comment>
<keyword evidence="8" id="KW-0175">Coiled coil</keyword>
<dbReference type="PROSITE" id="PS50005">
    <property type="entry name" value="TPR"/>
    <property type="match status" value="2"/>
</dbReference>
<name>A0A4Q0MDZ9_9SPHI</name>
<evidence type="ECO:0000313" key="11">
    <source>
        <dbReference type="EMBL" id="RXF71179.1"/>
    </source>
</evidence>
<dbReference type="Proteomes" id="UP000290848">
    <property type="component" value="Unassembled WGS sequence"/>
</dbReference>
<gene>
    <name evidence="11" type="ORF">EKH83_05650</name>
</gene>
<proteinExistence type="predicted"/>
<feature type="repeat" description="TPR" evidence="7">
    <location>
        <begin position="117"/>
        <end position="150"/>
    </location>
</feature>
<evidence type="ECO:0000313" key="12">
    <source>
        <dbReference type="Proteomes" id="UP000290848"/>
    </source>
</evidence>
<keyword evidence="5" id="KW-0418">Kinase</keyword>
<dbReference type="Gene3D" id="1.25.40.10">
    <property type="entry name" value="Tetratricopeptide repeat domain"/>
    <property type="match status" value="2"/>
</dbReference>
<dbReference type="InterPro" id="IPR004358">
    <property type="entry name" value="Sig_transdc_His_kin-like_C"/>
</dbReference>
<dbReference type="SMART" id="SM00388">
    <property type="entry name" value="HisKA"/>
    <property type="match status" value="1"/>
</dbReference>
<keyword evidence="4" id="KW-0808">Transferase</keyword>
<dbReference type="EMBL" id="RXOC01000003">
    <property type="protein sequence ID" value="RXF71179.1"/>
    <property type="molecule type" value="Genomic_DNA"/>
</dbReference>
<keyword evidence="6" id="KW-0902">Two-component regulatory system</keyword>
<comment type="caution">
    <text evidence="11">The sequence shown here is derived from an EMBL/GenBank/DDBJ whole genome shotgun (WGS) entry which is preliminary data.</text>
</comment>
<dbReference type="SMART" id="SM00028">
    <property type="entry name" value="TPR"/>
    <property type="match status" value="5"/>
</dbReference>
<dbReference type="InterPro" id="IPR005467">
    <property type="entry name" value="His_kinase_dom"/>
</dbReference>
<evidence type="ECO:0000256" key="3">
    <source>
        <dbReference type="ARBA" id="ARBA00022553"/>
    </source>
</evidence>
<keyword evidence="9" id="KW-0812">Transmembrane</keyword>
<keyword evidence="9" id="KW-1133">Transmembrane helix</keyword>
<dbReference type="InterPro" id="IPR019734">
    <property type="entry name" value="TPR_rpt"/>
</dbReference>
<keyword evidence="9" id="KW-0472">Membrane</keyword>
<dbReference type="PROSITE" id="PS50109">
    <property type="entry name" value="HIS_KIN"/>
    <property type="match status" value="1"/>
</dbReference>
<keyword evidence="7" id="KW-0802">TPR repeat</keyword>
<dbReference type="SMART" id="SM00387">
    <property type="entry name" value="HATPase_c"/>
    <property type="match status" value="1"/>
</dbReference>
<dbReference type="InterPro" id="IPR003661">
    <property type="entry name" value="HisK_dim/P_dom"/>
</dbReference>
<evidence type="ECO:0000256" key="9">
    <source>
        <dbReference type="SAM" id="Phobius"/>
    </source>
</evidence>
<dbReference type="CDD" id="cd00082">
    <property type="entry name" value="HisKA"/>
    <property type="match status" value="1"/>
</dbReference>
<dbReference type="PANTHER" id="PTHR43711">
    <property type="entry name" value="TWO-COMPONENT HISTIDINE KINASE"/>
    <property type="match status" value="1"/>
</dbReference>
<dbReference type="PRINTS" id="PR00344">
    <property type="entry name" value="BCTRLSENSOR"/>
</dbReference>
<dbReference type="InterPro" id="IPR050736">
    <property type="entry name" value="Sensor_HK_Regulatory"/>
</dbReference>
<dbReference type="PANTHER" id="PTHR43711:SF1">
    <property type="entry name" value="HISTIDINE KINASE 1"/>
    <property type="match status" value="1"/>
</dbReference>
<evidence type="ECO:0000256" key="2">
    <source>
        <dbReference type="ARBA" id="ARBA00012438"/>
    </source>
</evidence>
<dbReference type="InterPro" id="IPR003594">
    <property type="entry name" value="HATPase_dom"/>
</dbReference>
<dbReference type="Gene3D" id="3.30.565.10">
    <property type="entry name" value="Histidine kinase-like ATPase, C-terminal domain"/>
    <property type="match status" value="1"/>
</dbReference>
<evidence type="ECO:0000256" key="5">
    <source>
        <dbReference type="ARBA" id="ARBA00022777"/>
    </source>
</evidence>
<dbReference type="RefSeq" id="WP_128768424.1">
    <property type="nucleotide sequence ID" value="NZ_RXOC01000003.1"/>
</dbReference>
<evidence type="ECO:0000256" key="7">
    <source>
        <dbReference type="PROSITE-ProRule" id="PRU00339"/>
    </source>
</evidence>
<organism evidence="11 12">
    <name type="scientific">Arcticibacter tournemirensis</name>
    <dbReference type="NCBI Taxonomy" id="699437"/>
    <lineage>
        <taxon>Bacteria</taxon>
        <taxon>Pseudomonadati</taxon>
        <taxon>Bacteroidota</taxon>
        <taxon>Sphingobacteriia</taxon>
        <taxon>Sphingobacteriales</taxon>
        <taxon>Sphingobacteriaceae</taxon>
        <taxon>Arcticibacter</taxon>
    </lineage>
</organism>
<feature type="transmembrane region" description="Helical" evidence="9">
    <location>
        <begin position="390"/>
        <end position="410"/>
    </location>
</feature>
<evidence type="ECO:0000256" key="4">
    <source>
        <dbReference type="ARBA" id="ARBA00022679"/>
    </source>
</evidence>
<dbReference type="Pfam" id="PF02518">
    <property type="entry name" value="HATPase_c"/>
    <property type="match status" value="1"/>
</dbReference>
<dbReference type="InterPro" id="IPR036890">
    <property type="entry name" value="HATPase_C_sf"/>
</dbReference>
<feature type="coiled-coil region" evidence="8">
    <location>
        <begin position="351"/>
        <end position="389"/>
    </location>
</feature>